<name>A0A097IHI4_9CORY</name>
<dbReference type="RefSeq" id="WP_018020739.1">
    <property type="nucleotide sequence ID" value="NZ_AQUX01000001.1"/>
</dbReference>
<protein>
    <submittedName>
        <fullName evidence="1">Uncharacterized protein</fullName>
    </submittedName>
</protein>
<sequence>MQHWVWDGDELLADDGSVIAHVSDSVLHVDGQRVPLERGRTRFELTSTDGSMRLRQQGLTVTILHADCEGRTYVLARRNPWRKRRDISTATGVVAEIRPQLSGKVEVRRDVALPLLDAVFLTWGCVLVDAPQRETRI</sequence>
<keyword evidence="2" id="KW-1185">Reference proteome</keyword>
<dbReference type="eggNOG" id="ENOG5031N5I">
    <property type="taxonomic scope" value="Bacteria"/>
</dbReference>
<dbReference type="Proteomes" id="UP000029914">
    <property type="component" value="Chromosome"/>
</dbReference>
<dbReference type="AlphaFoldDB" id="A0A097IHI4"/>
<dbReference type="STRING" id="558173.CDOO_10080"/>
<accession>A0A097IHI4</accession>
<dbReference type="EMBL" id="CP006764">
    <property type="protein sequence ID" value="AIT61573.1"/>
    <property type="molecule type" value="Genomic_DNA"/>
</dbReference>
<evidence type="ECO:0000313" key="1">
    <source>
        <dbReference type="EMBL" id="AIT61573.1"/>
    </source>
</evidence>
<dbReference type="KEGG" id="cdo:CDOO_10080"/>
<organism evidence="1 2">
    <name type="scientific">Corynebacterium doosanense CAU 212 = DSM 45436</name>
    <dbReference type="NCBI Taxonomy" id="558173"/>
    <lineage>
        <taxon>Bacteria</taxon>
        <taxon>Bacillati</taxon>
        <taxon>Actinomycetota</taxon>
        <taxon>Actinomycetes</taxon>
        <taxon>Mycobacteriales</taxon>
        <taxon>Corynebacteriaceae</taxon>
        <taxon>Corynebacterium</taxon>
    </lineage>
</organism>
<gene>
    <name evidence="1" type="ORF">CDOO_10080</name>
</gene>
<evidence type="ECO:0000313" key="2">
    <source>
        <dbReference type="Proteomes" id="UP000029914"/>
    </source>
</evidence>
<reference evidence="1 2" key="1">
    <citation type="submission" date="2013-09" db="EMBL/GenBank/DDBJ databases">
        <title>Complete genome sequence of Corynebacterium doosanense CAU 212(T) (=DSM 45436(T)), isolated from activated sludge.</title>
        <authorList>
            <person name="Schaffert L."/>
            <person name="Albersmeier A."/>
            <person name="Kalinowski J."/>
            <person name="Ruckert C."/>
        </authorList>
    </citation>
    <scope>NUCLEOTIDE SEQUENCE [LARGE SCALE GENOMIC DNA]</scope>
    <source>
        <strain evidence="1 2">CAU 212</strain>
    </source>
</reference>
<dbReference type="OrthoDB" id="4420480at2"/>
<proteinExistence type="predicted"/>
<dbReference type="HOGENOM" id="CLU_130307_1_0_11"/>